<feature type="compositionally biased region" description="Low complexity" evidence="1">
    <location>
        <begin position="58"/>
        <end position="72"/>
    </location>
</feature>
<evidence type="ECO:0000313" key="2">
    <source>
        <dbReference type="EMBL" id="GHI83046.1"/>
    </source>
</evidence>
<sequence length="72" mass="7415">MDRDNDVTEPKPEPELPASVPENRNAVTPDLPPVGRGAPDLEGTGDEDGSETAEPAEPEAGPAGGKPQEPTD</sequence>
<dbReference type="AlphaFoldDB" id="A0A919LB64"/>
<feature type="compositionally biased region" description="Acidic residues" evidence="1">
    <location>
        <begin position="43"/>
        <end position="57"/>
    </location>
</feature>
<name>A0A919LB64_9ACTN</name>
<feature type="region of interest" description="Disordered" evidence="1">
    <location>
        <begin position="1"/>
        <end position="72"/>
    </location>
</feature>
<reference evidence="2" key="1">
    <citation type="submission" date="2020-09" db="EMBL/GenBank/DDBJ databases">
        <title>Whole genome shotgun sequence of Streptomyces xanthophaeus NBRC 12829.</title>
        <authorList>
            <person name="Komaki H."/>
            <person name="Tamura T."/>
        </authorList>
    </citation>
    <scope>NUCLEOTIDE SEQUENCE</scope>
    <source>
        <strain evidence="2">NBRC 12829</strain>
    </source>
</reference>
<accession>A0A919LB64</accession>
<dbReference type="EMBL" id="BNEE01000003">
    <property type="protein sequence ID" value="GHI83046.1"/>
    <property type="molecule type" value="Genomic_DNA"/>
</dbReference>
<keyword evidence="3" id="KW-1185">Reference proteome</keyword>
<proteinExistence type="predicted"/>
<dbReference type="Proteomes" id="UP000600026">
    <property type="component" value="Unassembled WGS sequence"/>
</dbReference>
<evidence type="ECO:0000313" key="3">
    <source>
        <dbReference type="Proteomes" id="UP000600026"/>
    </source>
</evidence>
<gene>
    <name evidence="2" type="ORF">Sxan_04100</name>
</gene>
<protein>
    <submittedName>
        <fullName evidence="2">Uncharacterized protein</fullName>
    </submittedName>
</protein>
<feature type="compositionally biased region" description="Basic and acidic residues" evidence="1">
    <location>
        <begin position="1"/>
        <end position="14"/>
    </location>
</feature>
<evidence type="ECO:0000256" key="1">
    <source>
        <dbReference type="SAM" id="MobiDB-lite"/>
    </source>
</evidence>
<organism evidence="2 3">
    <name type="scientific">Streptomyces xanthophaeus</name>
    <dbReference type="NCBI Taxonomy" id="67385"/>
    <lineage>
        <taxon>Bacteria</taxon>
        <taxon>Bacillati</taxon>
        <taxon>Actinomycetota</taxon>
        <taxon>Actinomycetes</taxon>
        <taxon>Kitasatosporales</taxon>
        <taxon>Streptomycetaceae</taxon>
        <taxon>Streptomyces</taxon>
    </lineage>
</organism>
<comment type="caution">
    <text evidence="2">The sequence shown here is derived from an EMBL/GenBank/DDBJ whole genome shotgun (WGS) entry which is preliminary data.</text>
</comment>